<reference evidence="2" key="1">
    <citation type="journal article" date="2022" name="Mol. Ecol. Resour.">
        <title>The genomes of chicory, endive, great burdock and yacon provide insights into Asteraceae palaeo-polyploidization history and plant inulin production.</title>
        <authorList>
            <person name="Fan W."/>
            <person name="Wang S."/>
            <person name="Wang H."/>
            <person name="Wang A."/>
            <person name="Jiang F."/>
            <person name="Liu H."/>
            <person name="Zhao H."/>
            <person name="Xu D."/>
            <person name="Zhang Y."/>
        </authorList>
    </citation>
    <scope>NUCLEOTIDE SEQUENCE [LARGE SCALE GENOMIC DNA]</scope>
    <source>
        <strain evidence="2">cv. Punajuju</strain>
    </source>
</reference>
<keyword evidence="2" id="KW-1185">Reference proteome</keyword>
<evidence type="ECO:0000313" key="2">
    <source>
        <dbReference type="Proteomes" id="UP001055811"/>
    </source>
</evidence>
<reference evidence="1 2" key="2">
    <citation type="journal article" date="2022" name="Mol. Ecol. Resour.">
        <title>The genomes of chicory, endive, great burdock and yacon provide insights into Asteraceae paleo-polyploidization history and plant inulin production.</title>
        <authorList>
            <person name="Fan W."/>
            <person name="Wang S."/>
            <person name="Wang H."/>
            <person name="Wang A."/>
            <person name="Jiang F."/>
            <person name="Liu H."/>
            <person name="Zhao H."/>
            <person name="Xu D."/>
            <person name="Zhang Y."/>
        </authorList>
    </citation>
    <scope>NUCLEOTIDE SEQUENCE [LARGE SCALE GENOMIC DNA]</scope>
    <source>
        <strain evidence="2">cv. Punajuju</strain>
        <tissue evidence="1">Leaves</tissue>
    </source>
</reference>
<dbReference type="EMBL" id="CM042011">
    <property type="protein sequence ID" value="KAI3766615.1"/>
    <property type="molecule type" value="Genomic_DNA"/>
</dbReference>
<organism evidence="1 2">
    <name type="scientific">Cichorium intybus</name>
    <name type="common">Chicory</name>
    <dbReference type="NCBI Taxonomy" id="13427"/>
    <lineage>
        <taxon>Eukaryota</taxon>
        <taxon>Viridiplantae</taxon>
        <taxon>Streptophyta</taxon>
        <taxon>Embryophyta</taxon>
        <taxon>Tracheophyta</taxon>
        <taxon>Spermatophyta</taxon>
        <taxon>Magnoliopsida</taxon>
        <taxon>eudicotyledons</taxon>
        <taxon>Gunneridae</taxon>
        <taxon>Pentapetalae</taxon>
        <taxon>asterids</taxon>
        <taxon>campanulids</taxon>
        <taxon>Asterales</taxon>
        <taxon>Asteraceae</taxon>
        <taxon>Cichorioideae</taxon>
        <taxon>Cichorieae</taxon>
        <taxon>Cichoriinae</taxon>
        <taxon>Cichorium</taxon>
    </lineage>
</organism>
<evidence type="ECO:0000313" key="1">
    <source>
        <dbReference type="EMBL" id="KAI3766615.1"/>
    </source>
</evidence>
<name>A0ACB9F6R7_CICIN</name>
<gene>
    <name evidence="1" type="ORF">L2E82_16680</name>
</gene>
<accession>A0ACB9F6R7</accession>
<comment type="caution">
    <text evidence="1">The sequence shown here is derived from an EMBL/GenBank/DDBJ whole genome shotgun (WGS) entry which is preliminary data.</text>
</comment>
<proteinExistence type="predicted"/>
<dbReference type="Proteomes" id="UP001055811">
    <property type="component" value="Linkage Group LG03"/>
</dbReference>
<protein>
    <submittedName>
        <fullName evidence="1">Uncharacterized protein</fullName>
    </submittedName>
</protein>
<sequence length="98" mass="11133">MKGSNYGVWTKAAAIEYHEREISVKMCDKLGQCPSLLCPMFRFPAIIAKDVKKQEKCVHEEKVAVDKNLAQELQLKEQEERAQAERGKVKGQKSLAKN</sequence>